<evidence type="ECO:0000313" key="2">
    <source>
        <dbReference type="EMBL" id="TRM66204.1"/>
    </source>
</evidence>
<organism evidence="2 3">
    <name type="scientific">Schizophyllum amplum</name>
    <dbReference type="NCBI Taxonomy" id="97359"/>
    <lineage>
        <taxon>Eukaryota</taxon>
        <taxon>Fungi</taxon>
        <taxon>Dikarya</taxon>
        <taxon>Basidiomycota</taxon>
        <taxon>Agaricomycotina</taxon>
        <taxon>Agaricomycetes</taxon>
        <taxon>Agaricomycetidae</taxon>
        <taxon>Agaricales</taxon>
        <taxon>Schizophyllaceae</taxon>
        <taxon>Schizophyllum</taxon>
    </lineage>
</organism>
<dbReference type="AlphaFoldDB" id="A0A550CN83"/>
<feature type="chain" id="PRO_5021778283" description="Secreted protein" evidence="1">
    <location>
        <begin position="24"/>
        <end position="82"/>
    </location>
</feature>
<evidence type="ECO:0000256" key="1">
    <source>
        <dbReference type="SAM" id="SignalP"/>
    </source>
</evidence>
<evidence type="ECO:0008006" key="4">
    <source>
        <dbReference type="Google" id="ProtNLM"/>
    </source>
</evidence>
<keyword evidence="1" id="KW-0732">Signal</keyword>
<protein>
    <recommendedName>
        <fullName evidence="4">Secreted protein</fullName>
    </recommendedName>
</protein>
<comment type="caution">
    <text evidence="2">The sequence shown here is derived from an EMBL/GenBank/DDBJ whole genome shotgun (WGS) entry which is preliminary data.</text>
</comment>
<dbReference type="EMBL" id="VDMD01000004">
    <property type="protein sequence ID" value="TRM66204.1"/>
    <property type="molecule type" value="Genomic_DNA"/>
</dbReference>
<keyword evidence="3" id="KW-1185">Reference proteome</keyword>
<name>A0A550CN83_9AGAR</name>
<feature type="signal peptide" evidence="1">
    <location>
        <begin position="1"/>
        <end position="23"/>
    </location>
</feature>
<sequence length="82" mass="8971">MRTHVLSMHSALLLLHCLRAVWLAPVSRPRQCLTSPAFCSSTRLAIILGGVRHPALKQASYTLPRYSSSVDDASIGSTRHAM</sequence>
<accession>A0A550CN83</accession>
<gene>
    <name evidence="2" type="ORF">BD626DRAFT_198634</name>
</gene>
<reference evidence="2 3" key="1">
    <citation type="journal article" date="2019" name="New Phytol.">
        <title>Comparative genomics reveals unique wood-decay strategies and fruiting body development in the Schizophyllaceae.</title>
        <authorList>
            <person name="Almasi E."/>
            <person name="Sahu N."/>
            <person name="Krizsan K."/>
            <person name="Balint B."/>
            <person name="Kovacs G.M."/>
            <person name="Kiss B."/>
            <person name="Cseklye J."/>
            <person name="Drula E."/>
            <person name="Henrissat B."/>
            <person name="Nagy I."/>
            <person name="Chovatia M."/>
            <person name="Adam C."/>
            <person name="LaButti K."/>
            <person name="Lipzen A."/>
            <person name="Riley R."/>
            <person name="Grigoriev I.V."/>
            <person name="Nagy L.G."/>
        </authorList>
    </citation>
    <scope>NUCLEOTIDE SEQUENCE [LARGE SCALE GENOMIC DNA]</scope>
    <source>
        <strain evidence="2 3">NL-1724</strain>
    </source>
</reference>
<proteinExistence type="predicted"/>
<dbReference type="Proteomes" id="UP000320762">
    <property type="component" value="Unassembled WGS sequence"/>
</dbReference>
<evidence type="ECO:0000313" key="3">
    <source>
        <dbReference type="Proteomes" id="UP000320762"/>
    </source>
</evidence>